<accession>A0A667W8I7</accession>
<evidence type="ECO:0000313" key="5">
    <source>
        <dbReference type="Ensembl" id="ENSMMDP00005000510.1"/>
    </source>
</evidence>
<reference evidence="5" key="3">
    <citation type="submission" date="2025-09" db="UniProtKB">
        <authorList>
            <consortium name="Ensembl"/>
        </authorList>
    </citation>
    <scope>IDENTIFICATION</scope>
</reference>
<dbReference type="PANTHER" id="PTHR25465:SF14">
    <property type="entry name" value="E3 UBIQUITIN-PROTEIN LIGASE TRIM65"/>
    <property type="match status" value="1"/>
</dbReference>
<keyword evidence="2" id="KW-0863">Zinc-finger</keyword>
<evidence type="ECO:0000259" key="4">
    <source>
        <dbReference type="PROSITE" id="PS50188"/>
    </source>
</evidence>
<dbReference type="InterPro" id="IPR003879">
    <property type="entry name" value="Butyrophylin_SPRY"/>
</dbReference>
<dbReference type="InterPro" id="IPR006574">
    <property type="entry name" value="PRY"/>
</dbReference>
<dbReference type="InterPro" id="IPR013320">
    <property type="entry name" value="ConA-like_dom_sf"/>
</dbReference>
<evidence type="ECO:0000256" key="3">
    <source>
        <dbReference type="ARBA" id="ARBA00022833"/>
    </source>
</evidence>
<dbReference type="Pfam" id="PF13765">
    <property type="entry name" value="PRY"/>
    <property type="match status" value="1"/>
</dbReference>
<dbReference type="InterPro" id="IPR043136">
    <property type="entry name" value="B30.2/SPRY_sf"/>
</dbReference>
<dbReference type="InParanoid" id="A0A667W8I7"/>
<dbReference type="InterPro" id="IPR032675">
    <property type="entry name" value="LRR_dom_sf"/>
</dbReference>
<feature type="domain" description="B30.2/SPRY" evidence="4">
    <location>
        <begin position="112"/>
        <end position="307"/>
    </location>
</feature>
<keyword evidence="1" id="KW-0479">Metal-binding</keyword>
<dbReference type="Ensembl" id="ENSMMDT00005000521.1">
    <property type="protein sequence ID" value="ENSMMDP00005000510.1"/>
    <property type="gene ID" value="ENSMMDG00005000335.1"/>
</dbReference>
<sequence>PDNSKVLRLNATVLFAWSLYVPPMFVCVSSYSPNSCRSGELKMLNCPFPMVFLGPLPNMGWDRLLLSGCMITERGCAALASALSSNPSHLRELDLSYNHPGDSGVKLLSAGLEDPTWRLDKLRYGETYTCDLTLDPNTANRKLLLSEDNRKVTAVREEQPYLDHPERFYCWEQVLCGNALTGRCYWEVEWKGQVSIGVTYRGIRRRGEGTDCCLGFNKKSWSLFCSDNRCIAFHDHKETDIRIPASSVSSRVAVYLDWSAGSLSFYRVSSDAPIHLHTFTCTFTEPLYPAFRVWLDGSSVCLAQMEE</sequence>
<dbReference type="GeneTree" id="ENSGT00940000162312"/>
<dbReference type="GO" id="GO:0005737">
    <property type="term" value="C:cytoplasm"/>
    <property type="evidence" value="ECO:0007669"/>
    <property type="project" value="UniProtKB-ARBA"/>
</dbReference>
<dbReference type="SUPFAM" id="SSF52047">
    <property type="entry name" value="RNI-like"/>
    <property type="match status" value="1"/>
</dbReference>
<reference evidence="5" key="2">
    <citation type="submission" date="2025-08" db="UniProtKB">
        <authorList>
            <consortium name="Ensembl"/>
        </authorList>
    </citation>
    <scope>IDENTIFICATION</scope>
</reference>
<dbReference type="PANTHER" id="PTHR25465">
    <property type="entry name" value="B-BOX DOMAIN CONTAINING"/>
    <property type="match status" value="1"/>
</dbReference>
<dbReference type="AlphaFoldDB" id="A0A667W8I7"/>
<proteinExistence type="predicted"/>
<dbReference type="Proteomes" id="UP000472263">
    <property type="component" value="Chromosome 8"/>
</dbReference>
<dbReference type="PRINTS" id="PR01407">
    <property type="entry name" value="BUTYPHLNCDUF"/>
</dbReference>
<dbReference type="SMART" id="SM00589">
    <property type="entry name" value="PRY"/>
    <property type="match status" value="1"/>
</dbReference>
<evidence type="ECO:0000256" key="1">
    <source>
        <dbReference type="ARBA" id="ARBA00022723"/>
    </source>
</evidence>
<protein>
    <recommendedName>
        <fullName evidence="4">B30.2/SPRY domain-containing protein</fullName>
    </recommendedName>
</protein>
<name>A0A667W8I7_9TELE</name>
<dbReference type="PROSITE" id="PS50188">
    <property type="entry name" value="B302_SPRY"/>
    <property type="match status" value="1"/>
</dbReference>
<dbReference type="InterPro" id="IPR051051">
    <property type="entry name" value="E3_ubiq-ligase_TRIM/RNF"/>
</dbReference>
<dbReference type="SUPFAM" id="SSF49899">
    <property type="entry name" value="Concanavalin A-like lectins/glucanases"/>
    <property type="match status" value="1"/>
</dbReference>
<dbReference type="Pfam" id="PF00622">
    <property type="entry name" value="SPRY"/>
    <property type="match status" value="1"/>
</dbReference>
<dbReference type="Gene3D" id="2.60.120.920">
    <property type="match status" value="1"/>
</dbReference>
<dbReference type="InterPro" id="IPR001870">
    <property type="entry name" value="B30.2/SPRY"/>
</dbReference>
<dbReference type="GO" id="GO:0008270">
    <property type="term" value="F:zinc ion binding"/>
    <property type="evidence" value="ECO:0007669"/>
    <property type="project" value="UniProtKB-KW"/>
</dbReference>
<dbReference type="CDD" id="cd16040">
    <property type="entry name" value="SPRY_PRY_SNTX"/>
    <property type="match status" value="1"/>
</dbReference>
<keyword evidence="6" id="KW-1185">Reference proteome</keyword>
<evidence type="ECO:0000313" key="6">
    <source>
        <dbReference type="Proteomes" id="UP000472263"/>
    </source>
</evidence>
<organism evidence="5 6">
    <name type="scientific">Myripristis murdjan</name>
    <name type="common">pinecone soldierfish</name>
    <dbReference type="NCBI Taxonomy" id="586833"/>
    <lineage>
        <taxon>Eukaryota</taxon>
        <taxon>Metazoa</taxon>
        <taxon>Chordata</taxon>
        <taxon>Craniata</taxon>
        <taxon>Vertebrata</taxon>
        <taxon>Euteleostomi</taxon>
        <taxon>Actinopterygii</taxon>
        <taxon>Neopterygii</taxon>
        <taxon>Teleostei</taxon>
        <taxon>Neoteleostei</taxon>
        <taxon>Acanthomorphata</taxon>
        <taxon>Holocentriformes</taxon>
        <taxon>Holocentridae</taxon>
        <taxon>Myripristis</taxon>
    </lineage>
</organism>
<dbReference type="SMART" id="SM00368">
    <property type="entry name" value="LRR_RI"/>
    <property type="match status" value="2"/>
</dbReference>
<dbReference type="Gene3D" id="3.80.10.10">
    <property type="entry name" value="Ribonuclease Inhibitor"/>
    <property type="match status" value="1"/>
</dbReference>
<dbReference type="InterPro" id="IPR003877">
    <property type="entry name" value="SPRY_dom"/>
</dbReference>
<reference evidence="5" key="1">
    <citation type="submission" date="2019-06" db="EMBL/GenBank/DDBJ databases">
        <authorList>
            <consortium name="Wellcome Sanger Institute Data Sharing"/>
        </authorList>
    </citation>
    <scope>NUCLEOTIDE SEQUENCE [LARGE SCALE GENOMIC DNA]</scope>
</reference>
<evidence type="ECO:0000256" key="2">
    <source>
        <dbReference type="ARBA" id="ARBA00022771"/>
    </source>
</evidence>
<dbReference type="SMART" id="SM00449">
    <property type="entry name" value="SPRY"/>
    <property type="match status" value="1"/>
</dbReference>
<keyword evidence="3" id="KW-0862">Zinc</keyword>